<dbReference type="InterPro" id="IPR013320">
    <property type="entry name" value="ConA-like_dom_sf"/>
</dbReference>
<gene>
    <name evidence="3" type="ORF">PAC_18897</name>
</gene>
<dbReference type="Proteomes" id="UP000184330">
    <property type="component" value="Unassembled WGS sequence"/>
</dbReference>
<proteinExistence type="predicted"/>
<dbReference type="PANTHER" id="PTHR38121">
    <property type="entry name" value="GH16 DOMAIN-CONTAINING PROTEIN"/>
    <property type="match status" value="1"/>
</dbReference>
<dbReference type="CDD" id="cd00413">
    <property type="entry name" value="Glyco_hydrolase_16"/>
    <property type="match status" value="1"/>
</dbReference>
<feature type="transmembrane region" description="Helical" evidence="1">
    <location>
        <begin position="325"/>
        <end position="345"/>
    </location>
</feature>
<keyword evidence="1" id="KW-0812">Transmembrane</keyword>
<name>A0A1L7XVD2_9HELO</name>
<keyword evidence="1" id="KW-1133">Transmembrane helix</keyword>
<protein>
    <submittedName>
        <fullName evidence="3">Related to xyloglucan endo-transglycosylase-like protein</fullName>
    </submittedName>
</protein>
<dbReference type="AlphaFoldDB" id="A0A1L7XVD2"/>
<sequence length="348" mass="38253">MLLYTIVFYFVQSVASFCECGYAASISVNGTLETFVFTDLIESDFLHIANVAYDTDWSRQNYSVTAADARGPYGMQFSVDKIISNPLPNASAWSGPGTMGPDPGVQLIVDGGNPTDGYIKSAQMNSVREDLLFGTYRALMKLPSVSGTCGAFFWYYNNSQELDMELLSSQFFPSNNTGLINLVDQSLASVTRGYAIPGTEYMVIARLLLNAVALTRLPASRSAISLTGTLTTTCSPNTSPTNRTRPTTRQSMARTTLSPHMLVSFDADRQAAAERRCTDPTASESFCYIPDWYPNNDLFTEYFSNEQNKTHNQTVYGKNDAVRTVRSSACGVFCIILLMILAAYARVI</sequence>
<organism evidence="3 4">
    <name type="scientific">Phialocephala subalpina</name>
    <dbReference type="NCBI Taxonomy" id="576137"/>
    <lineage>
        <taxon>Eukaryota</taxon>
        <taxon>Fungi</taxon>
        <taxon>Dikarya</taxon>
        <taxon>Ascomycota</taxon>
        <taxon>Pezizomycotina</taxon>
        <taxon>Leotiomycetes</taxon>
        <taxon>Helotiales</taxon>
        <taxon>Mollisiaceae</taxon>
        <taxon>Phialocephala</taxon>
        <taxon>Phialocephala fortinii species complex</taxon>
    </lineage>
</organism>
<dbReference type="OrthoDB" id="25131at2759"/>
<keyword evidence="4" id="KW-1185">Reference proteome</keyword>
<dbReference type="Gene3D" id="2.60.120.200">
    <property type="match status" value="1"/>
</dbReference>
<evidence type="ECO:0000313" key="3">
    <source>
        <dbReference type="EMBL" id="CZR68996.1"/>
    </source>
</evidence>
<evidence type="ECO:0000256" key="2">
    <source>
        <dbReference type="SAM" id="SignalP"/>
    </source>
</evidence>
<dbReference type="STRING" id="576137.A0A1L7XVD2"/>
<keyword evidence="1" id="KW-0472">Membrane</keyword>
<feature type="chain" id="PRO_5012905511" evidence="2">
    <location>
        <begin position="17"/>
        <end position="348"/>
    </location>
</feature>
<dbReference type="PANTHER" id="PTHR38121:SF5">
    <property type="entry name" value="GH16 DOMAIN-CONTAINING PROTEIN"/>
    <property type="match status" value="1"/>
</dbReference>
<evidence type="ECO:0000256" key="1">
    <source>
        <dbReference type="SAM" id="Phobius"/>
    </source>
</evidence>
<accession>A0A1L7XVD2</accession>
<reference evidence="3 4" key="1">
    <citation type="submission" date="2016-03" db="EMBL/GenBank/DDBJ databases">
        <authorList>
            <person name="Ploux O."/>
        </authorList>
    </citation>
    <scope>NUCLEOTIDE SEQUENCE [LARGE SCALE GENOMIC DNA]</scope>
    <source>
        <strain evidence="3 4">UAMH 11012</strain>
    </source>
</reference>
<keyword evidence="2" id="KW-0732">Signal</keyword>
<feature type="signal peptide" evidence="2">
    <location>
        <begin position="1"/>
        <end position="16"/>
    </location>
</feature>
<dbReference type="EMBL" id="FJOG01000063">
    <property type="protein sequence ID" value="CZR68996.1"/>
    <property type="molecule type" value="Genomic_DNA"/>
</dbReference>
<evidence type="ECO:0000313" key="4">
    <source>
        <dbReference type="Proteomes" id="UP000184330"/>
    </source>
</evidence>
<dbReference type="SUPFAM" id="SSF49899">
    <property type="entry name" value="Concanavalin A-like lectins/glucanases"/>
    <property type="match status" value="1"/>
</dbReference>